<dbReference type="PROSITE" id="PS00211">
    <property type="entry name" value="ABC_TRANSPORTER_1"/>
    <property type="match status" value="1"/>
</dbReference>
<dbReference type="InterPro" id="IPR003439">
    <property type="entry name" value="ABC_transporter-like_ATP-bd"/>
</dbReference>
<evidence type="ECO:0000256" key="4">
    <source>
        <dbReference type="ARBA" id="ARBA00022840"/>
    </source>
</evidence>
<dbReference type="InterPro" id="IPR039421">
    <property type="entry name" value="Type_1_exporter"/>
</dbReference>
<protein>
    <submittedName>
        <fullName evidence="11">ATP-binding cassette subfamily C protein</fullName>
    </submittedName>
</protein>
<feature type="transmembrane region" description="Helical" evidence="8">
    <location>
        <begin position="245"/>
        <end position="267"/>
    </location>
</feature>
<dbReference type="SUPFAM" id="SSF90123">
    <property type="entry name" value="ABC transporter transmembrane region"/>
    <property type="match status" value="1"/>
</dbReference>
<dbReference type="GO" id="GO:0034040">
    <property type="term" value="F:ATPase-coupled lipid transmembrane transporter activity"/>
    <property type="evidence" value="ECO:0007669"/>
    <property type="project" value="TreeGrafter"/>
</dbReference>
<dbReference type="InterPro" id="IPR027417">
    <property type="entry name" value="P-loop_NTPase"/>
</dbReference>
<feature type="transmembrane region" description="Helical" evidence="8">
    <location>
        <begin position="170"/>
        <end position="187"/>
    </location>
</feature>
<evidence type="ECO:0000256" key="7">
    <source>
        <dbReference type="SAM" id="MobiDB-lite"/>
    </source>
</evidence>
<evidence type="ECO:0000259" key="9">
    <source>
        <dbReference type="PROSITE" id="PS50893"/>
    </source>
</evidence>
<dbReference type="PANTHER" id="PTHR24221">
    <property type="entry name" value="ATP-BINDING CASSETTE SUB-FAMILY B"/>
    <property type="match status" value="1"/>
</dbReference>
<dbReference type="GO" id="GO:0005524">
    <property type="term" value="F:ATP binding"/>
    <property type="evidence" value="ECO:0007669"/>
    <property type="project" value="UniProtKB-KW"/>
</dbReference>
<dbReference type="InterPro" id="IPR003593">
    <property type="entry name" value="AAA+_ATPase"/>
</dbReference>
<feature type="transmembrane region" description="Helical" evidence="8">
    <location>
        <begin position="21"/>
        <end position="45"/>
    </location>
</feature>
<evidence type="ECO:0000256" key="2">
    <source>
        <dbReference type="ARBA" id="ARBA00022692"/>
    </source>
</evidence>
<dbReference type="SMART" id="SM00382">
    <property type="entry name" value="AAA"/>
    <property type="match status" value="1"/>
</dbReference>
<feature type="compositionally biased region" description="Low complexity" evidence="7">
    <location>
        <begin position="335"/>
        <end position="348"/>
    </location>
</feature>
<dbReference type="CDD" id="cd03228">
    <property type="entry name" value="ABCC_MRP_Like"/>
    <property type="match status" value="1"/>
</dbReference>
<dbReference type="Proteomes" id="UP000530424">
    <property type="component" value="Unassembled WGS sequence"/>
</dbReference>
<evidence type="ECO:0000256" key="6">
    <source>
        <dbReference type="ARBA" id="ARBA00023136"/>
    </source>
</evidence>
<dbReference type="Gene3D" id="1.20.1560.10">
    <property type="entry name" value="ABC transporter type 1, transmembrane domain"/>
    <property type="match status" value="1"/>
</dbReference>
<reference evidence="11 12" key="1">
    <citation type="submission" date="2020-07" db="EMBL/GenBank/DDBJ databases">
        <title>Sequencing the genomes of 1000 actinobacteria strains.</title>
        <authorList>
            <person name="Klenk H.-P."/>
        </authorList>
    </citation>
    <scope>NUCLEOTIDE SEQUENCE [LARGE SCALE GENOMIC DNA]</scope>
    <source>
        <strain evidence="11 12">DSM 103833</strain>
    </source>
</reference>
<dbReference type="EMBL" id="JACCFP010000001">
    <property type="protein sequence ID" value="NYJ02863.1"/>
    <property type="molecule type" value="Genomic_DNA"/>
</dbReference>
<keyword evidence="6 8" id="KW-0472">Membrane</keyword>
<dbReference type="InterPro" id="IPR036640">
    <property type="entry name" value="ABC1_TM_sf"/>
</dbReference>
<name>A0A853C9G3_9ACTN</name>
<keyword evidence="5 8" id="KW-1133">Transmembrane helix</keyword>
<evidence type="ECO:0000313" key="11">
    <source>
        <dbReference type="EMBL" id="NYJ02863.1"/>
    </source>
</evidence>
<evidence type="ECO:0000256" key="5">
    <source>
        <dbReference type="ARBA" id="ARBA00022989"/>
    </source>
</evidence>
<evidence type="ECO:0000256" key="3">
    <source>
        <dbReference type="ARBA" id="ARBA00022741"/>
    </source>
</evidence>
<dbReference type="GO" id="GO:0005886">
    <property type="term" value="C:plasma membrane"/>
    <property type="evidence" value="ECO:0007669"/>
    <property type="project" value="UniProtKB-SubCell"/>
</dbReference>
<keyword evidence="3" id="KW-0547">Nucleotide-binding</keyword>
<dbReference type="PANTHER" id="PTHR24221:SF654">
    <property type="entry name" value="ATP-BINDING CASSETTE SUB-FAMILY B MEMBER 6"/>
    <property type="match status" value="1"/>
</dbReference>
<accession>A0A853C9G3</accession>
<evidence type="ECO:0000313" key="12">
    <source>
        <dbReference type="Proteomes" id="UP000530424"/>
    </source>
</evidence>
<dbReference type="SUPFAM" id="SSF52540">
    <property type="entry name" value="P-loop containing nucleoside triphosphate hydrolases"/>
    <property type="match status" value="1"/>
</dbReference>
<keyword evidence="12" id="KW-1185">Reference proteome</keyword>
<keyword evidence="4 11" id="KW-0067">ATP-binding</keyword>
<dbReference type="Pfam" id="PF00005">
    <property type="entry name" value="ABC_tran"/>
    <property type="match status" value="1"/>
</dbReference>
<evidence type="ECO:0000259" key="10">
    <source>
        <dbReference type="PROSITE" id="PS50929"/>
    </source>
</evidence>
<comment type="caution">
    <text evidence="11">The sequence shown here is derived from an EMBL/GenBank/DDBJ whole genome shotgun (WGS) entry which is preliminary data.</text>
</comment>
<evidence type="ECO:0000256" key="8">
    <source>
        <dbReference type="SAM" id="Phobius"/>
    </source>
</evidence>
<dbReference type="RefSeq" id="WP_179669173.1">
    <property type="nucleotide sequence ID" value="NZ_JACCFP010000001.1"/>
</dbReference>
<dbReference type="GO" id="GO:0016887">
    <property type="term" value="F:ATP hydrolysis activity"/>
    <property type="evidence" value="ECO:0007669"/>
    <property type="project" value="InterPro"/>
</dbReference>
<organism evidence="11 12">
    <name type="scientific">Nocardioides thalensis</name>
    <dbReference type="NCBI Taxonomy" id="1914755"/>
    <lineage>
        <taxon>Bacteria</taxon>
        <taxon>Bacillati</taxon>
        <taxon>Actinomycetota</taxon>
        <taxon>Actinomycetes</taxon>
        <taxon>Propionibacteriales</taxon>
        <taxon>Nocardioidaceae</taxon>
        <taxon>Nocardioides</taxon>
    </lineage>
</organism>
<dbReference type="AlphaFoldDB" id="A0A853C9G3"/>
<comment type="subcellular location">
    <subcellularLocation>
        <location evidence="1">Cell membrane</location>
        <topology evidence="1">Multi-pass membrane protein</topology>
    </subcellularLocation>
</comment>
<proteinExistence type="predicted"/>
<feature type="domain" description="ABC transmembrane type-1" evidence="10">
    <location>
        <begin position="26"/>
        <end position="307"/>
    </location>
</feature>
<dbReference type="PROSITE" id="PS50893">
    <property type="entry name" value="ABC_TRANSPORTER_2"/>
    <property type="match status" value="1"/>
</dbReference>
<feature type="domain" description="ABC transporter" evidence="9">
    <location>
        <begin position="369"/>
        <end position="580"/>
    </location>
</feature>
<dbReference type="InterPro" id="IPR011527">
    <property type="entry name" value="ABC1_TM_dom"/>
</dbReference>
<gene>
    <name evidence="11" type="ORF">HNR19_003561</name>
</gene>
<dbReference type="InterPro" id="IPR017871">
    <property type="entry name" value="ABC_transporter-like_CS"/>
</dbReference>
<keyword evidence="2 8" id="KW-0812">Transmembrane</keyword>
<dbReference type="Gene3D" id="3.40.50.300">
    <property type="entry name" value="P-loop containing nucleotide triphosphate hydrolases"/>
    <property type="match status" value="1"/>
</dbReference>
<feature type="compositionally biased region" description="Low complexity" evidence="7">
    <location>
        <begin position="356"/>
        <end position="366"/>
    </location>
</feature>
<dbReference type="PROSITE" id="PS50929">
    <property type="entry name" value="ABC_TM1F"/>
    <property type="match status" value="1"/>
</dbReference>
<evidence type="ECO:0000256" key="1">
    <source>
        <dbReference type="ARBA" id="ARBA00004651"/>
    </source>
</evidence>
<dbReference type="GO" id="GO:0140359">
    <property type="term" value="F:ABC-type transporter activity"/>
    <property type="evidence" value="ECO:0007669"/>
    <property type="project" value="InterPro"/>
</dbReference>
<sequence>MIRRARLHVRAMVVACGAGRVLRLQLLMLLGALLEAVVLVLLVPLVQLLAGDDDVRVPVLGVDVGPVALLGVAGAAVLLRGAVQWRSAITNSDVLLRTTDALRLRALRGVLEADWTYLVRQRRSDVVQATTTEMERVDAAVHLLLRSAVDLLLLAASAAVAVVISPLLGGLAVLSLVVVVALGRGSVRRSIALGVEWTRRNALFGATVTDSLASLRLIRAHDSSEQWVRLLDDAAREGRRIEHRYVEVTSAMQAIVGYAALGAALGLVLLGRAIGLGVAELVALAAVTTRLLSVARGLLTSTQAFAHYSPALDAVQRIIDETAAHREGLEGPEVSSTSRLASSHLSTRQGAGAPRTSTTGSTSTSGPLLELRGVAASYGDRPVLRDLDLVVAPASLVAVTGPSGAGKSTLLDVVLGLLPPTAGEVVVGGEPLTDPRAWRARVGYVPQQTVLIPGSVRENLTWSAGRPVTDDDLWRALEAACVADVVRQLPEGLDTVLQDLAQLSGGEQQRLCIARALVREPDLLVLDEATSALDAATEADVVANLRRTPAALLVATHRPAVVGVADHVVSLAPAEDEPRA</sequence>
<feature type="region of interest" description="Disordered" evidence="7">
    <location>
        <begin position="326"/>
        <end position="366"/>
    </location>
</feature>